<evidence type="ECO:0000256" key="2">
    <source>
        <dbReference type="SAM" id="SignalP"/>
    </source>
</evidence>
<feature type="compositionally biased region" description="Gly residues" evidence="1">
    <location>
        <begin position="160"/>
        <end position="183"/>
    </location>
</feature>
<dbReference type="RefSeq" id="WP_379752232.1">
    <property type="nucleotide sequence ID" value="NZ_JBHSMR010000008.1"/>
</dbReference>
<dbReference type="EMBL" id="JBHSMR010000008">
    <property type="protein sequence ID" value="MFC5477595.1"/>
    <property type="molecule type" value="Genomic_DNA"/>
</dbReference>
<organism evidence="3 4">
    <name type="scientific">Massilia suwonensis</name>
    <dbReference type="NCBI Taxonomy" id="648895"/>
    <lineage>
        <taxon>Bacteria</taxon>
        <taxon>Pseudomonadati</taxon>
        <taxon>Pseudomonadota</taxon>
        <taxon>Betaproteobacteria</taxon>
        <taxon>Burkholderiales</taxon>
        <taxon>Oxalobacteraceae</taxon>
        <taxon>Telluria group</taxon>
        <taxon>Massilia</taxon>
    </lineage>
</organism>
<gene>
    <name evidence="3" type="ORF">ACFPQ5_05310</name>
</gene>
<name>A0ABW0MJ42_9BURK</name>
<evidence type="ECO:0000313" key="4">
    <source>
        <dbReference type="Proteomes" id="UP001596101"/>
    </source>
</evidence>
<protein>
    <recommendedName>
        <fullName evidence="5">LTXXQ motif family protein</fullName>
    </recommendedName>
</protein>
<proteinExistence type="predicted"/>
<dbReference type="Proteomes" id="UP001596101">
    <property type="component" value="Unassembled WGS sequence"/>
</dbReference>
<evidence type="ECO:0008006" key="5">
    <source>
        <dbReference type="Google" id="ProtNLM"/>
    </source>
</evidence>
<keyword evidence="4" id="KW-1185">Reference proteome</keyword>
<comment type="caution">
    <text evidence="3">The sequence shown here is derived from an EMBL/GenBank/DDBJ whole genome shotgun (WGS) entry which is preliminary data.</text>
</comment>
<evidence type="ECO:0000256" key="1">
    <source>
        <dbReference type="SAM" id="MobiDB-lite"/>
    </source>
</evidence>
<evidence type="ECO:0000313" key="3">
    <source>
        <dbReference type="EMBL" id="MFC5477595.1"/>
    </source>
</evidence>
<reference evidence="4" key="1">
    <citation type="journal article" date="2019" name="Int. J. Syst. Evol. Microbiol.">
        <title>The Global Catalogue of Microorganisms (GCM) 10K type strain sequencing project: providing services to taxonomists for standard genome sequencing and annotation.</title>
        <authorList>
            <consortium name="The Broad Institute Genomics Platform"/>
            <consortium name="The Broad Institute Genome Sequencing Center for Infectious Disease"/>
            <person name="Wu L."/>
            <person name="Ma J."/>
        </authorList>
    </citation>
    <scope>NUCLEOTIDE SEQUENCE [LARGE SCALE GENOMIC DNA]</scope>
    <source>
        <strain evidence="4">CCUG 43111</strain>
    </source>
</reference>
<feature type="signal peptide" evidence="2">
    <location>
        <begin position="1"/>
        <end position="23"/>
    </location>
</feature>
<sequence length="183" mass="19298">MIRIRFVHAAVLALALQGAGAAAAPLMDLRAEDVLPMAAQLRTELALNANQQLLWQQSEARTRALLRERQTRRERLQAQAVQLSGRPDAELRELGSAADAEAAASAAEDGQLRAIWLTMNDALDDRQRAKVLRFLADQLERVRDGAPPAREGGAGREGGRGGPGTGPGGGRGRGGGGGSSMGF</sequence>
<feature type="region of interest" description="Disordered" evidence="1">
    <location>
        <begin position="143"/>
        <end position="183"/>
    </location>
</feature>
<keyword evidence="2" id="KW-0732">Signal</keyword>
<accession>A0ABW0MJ42</accession>
<feature type="chain" id="PRO_5046006819" description="LTXXQ motif family protein" evidence="2">
    <location>
        <begin position="24"/>
        <end position="183"/>
    </location>
</feature>